<dbReference type="OrthoDB" id="273070at2759"/>
<dbReference type="PROSITE" id="PS51515">
    <property type="entry name" value="BIN3_SAM"/>
    <property type="match status" value="1"/>
</dbReference>
<evidence type="ECO:0000256" key="4">
    <source>
        <dbReference type="ARBA" id="ARBA00022691"/>
    </source>
</evidence>
<dbReference type="GO" id="GO:0017069">
    <property type="term" value="F:snRNA binding"/>
    <property type="evidence" value="ECO:0007669"/>
    <property type="project" value="TreeGrafter"/>
</dbReference>
<feature type="region of interest" description="Disordered" evidence="7">
    <location>
        <begin position="161"/>
        <end position="193"/>
    </location>
</feature>
<dbReference type="InterPro" id="IPR029063">
    <property type="entry name" value="SAM-dependent_MTases_sf"/>
</dbReference>
<evidence type="ECO:0000259" key="8">
    <source>
        <dbReference type="PROSITE" id="PS51515"/>
    </source>
</evidence>
<dbReference type="SUPFAM" id="SSF53335">
    <property type="entry name" value="S-adenosyl-L-methionine-dependent methyltransferases"/>
    <property type="match status" value="1"/>
</dbReference>
<dbReference type="Pfam" id="PF06859">
    <property type="entry name" value="Bin3"/>
    <property type="match status" value="1"/>
</dbReference>
<dbReference type="InterPro" id="IPR010675">
    <property type="entry name" value="Bin3_C"/>
</dbReference>
<dbReference type="EMBL" id="PZQS01000002">
    <property type="protein sequence ID" value="PVD36763.1"/>
    <property type="molecule type" value="Genomic_DNA"/>
</dbReference>
<dbReference type="STRING" id="400727.A0A2T7PTK4"/>
<dbReference type="FunFam" id="3.40.50.150:FF:000083">
    <property type="entry name" value="7SK snRNA methylphosphate capping enzyme"/>
    <property type="match status" value="1"/>
</dbReference>
<proteinExistence type="inferred from homology"/>
<dbReference type="AlphaFoldDB" id="A0A2T7PTK4"/>
<gene>
    <name evidence="9" type="ORF">C0Q70_03753</name>
</gene>
<organism evidence="9 10">
    <name type="scientific">Pomacea canaliculata</name>
    <name type="common">Golden apple snail</name>
    <dbReference type="NCBI Taxonomy" id="400727"/>
    <lineage>
        <taxon>Eukaryota</taxon>
        <taxon>Metazoa</taxon>
        <taxon>Spiralia</taxon>
        <taxon>Lophotrochozoa</taxon>
        <taxon>Mollusca</taxon>
        <taxon>Gastropoda</taxon>
        <taxon>Caenogastropoda</taxon>
        <taxon>Architaenioglossa</taxon>
        <taxon>Ampullarioidea</taxon>
        <taxon>Ampullariidae</taxon>
        <taxon>Pomacea</taxon>
    </lineage>
</organism>
<evidence type="ECO:0000313" key="10">
    <source>
        <dbReference type="Proteomes" id="UP000245119"/>
    </source>
</evidence>
<dbReference type="InterPro" id="IPR039772">
    <property type="entry name" value="Bin3-like"/>
</dbReference>
<sequence length="722" mass="80437">MEREMERGTATLAGRGRAGLSIKDRLKRRAASFSFSGTKSEGHKLQHFRKRRFLFDKQNGNSQSEVFSNFKRYRLGSMDRGQEKIVLPTKFLLGGNINDPLNLNSLNDEEINRVLNEKTPQSSPIRIPAHRLSIEVKIPVNIHDPLNLLGDDNAEPIVRQFRKRKRHRPKKRDQSVSSGVSSANVNQEKHGNTKDAILEALKIDVEPSEEQDTSLSDCDPQPSSAEKPQQASSSKLTKIVSPVIRQSPKIKKRRRTISECASSTHTETSRALFRRSSSPEALRNVTPRKFKRQTSGSSVASKPKASQETVAPSPPKKFAKKPHFIHGNYNRYYGYRNPQMEIDHRLTKLKPEWFEGKDVLDIGCNVGHITLAIAQNFHPKKIVGTDIDHNLIRAARHNIRNYLSKKHGDVSYPSSSTINYGPIEAPPIADNRQGFPRNVIFMQSNYVLEKDEQLEFVHEEYDTILALSLTKWLHLNYGDAGLKRAFHRMYRQLRPGGRLILEPQPWASYRKRKKLTARFRRPLLLFTKTETQYNSPAMFGFVTPVSTPMPSTFHVDTSEQPHDDYCSSRSFTPSKCSTCISGSCTPCSYVASPYIADFGLGADSEQVPNESEASNTASEVTLSTGSTNVVFQKDESVSKDSALTENAYDKRSSGSEEGKGMQDTGHLCKSSSSAHCKDGSSSSQSSVVLTDCNILVAGSAAAIADTISDTNELGDSVSGDIC</sequence>
<dbReference type="InterPro" id="IPR024160">
    <property type="entry name" value="BIN3_SAM-bd_dom"/>
</dbReference>
<feature type="region of interest" description="Disordered" evidence="7">
    <location>
        <begin position="642"/>
        <end position="666"/>
    </location>
</feature>
<feature type="compositionally biased region" description="Basic and acidic residues" evidence="7">
    <location>
        <begin position="647"/>
        <end position="660"/>
    </location>
</feature>
<evidence type="ECO:0000256" key="1">
    <source>
        <dbReference type="ARBA" id="ARBA00008361"/>
    </source>
</evidence>
<protein>
    <recommendedName>
        <fullName evidence="6">RNA methyltransferase</fullName>
        <ecNumber evidence="6">2.1.1.-</ecNumber>
    </recommendedName>
</protein>
<dbReference type="EC" id="2.1.1.-" evidence="6"/>
<evidence type="ECO:0000256" key="5">
    <source>
        <dbReference type="PROSITE-ProRule" id="PRU00848"/>
    </source>
</evidence>
<name>A0A2T7PTK4_POMCA</name>
<keyword evidence="2 6" id="KW-0489">Methyltransferase</keyword>
<keyword evidence="3 6" id="KW-0808">Transferase</keyword>
<accession>A0A2T7PTK4</accession>
<dbReference type="GO" id="GO:0032259">
    <property type="term" value="P:methylation"/>
    <property type="evidence" value="ECO:0007669"/>
    <property type="project" value="UniProtKB-KW"/>
</dbReference>
<dbReference type="PANTHER" id="PTHR12315">
    <property type="entry name" value="BICOID-INTERACTING PROTEIN RELATED"/>
    <property type="match status" value="1"/>
</dbReference>
<feature type="region of interest" description="Disordered" evidence="7">
    <location>
        <begin position="206"/>
        <end position="321"/>
    </location>
</feature>
<keyword evidence="4 5" id="KW-0949">S-adenosyl-L-methionine</keyword>
<evidence type="ECO:0000256" key="3">
    <source>
        <dbReference type="ARBA" id="ARBA00022679"/>
    </source>
</evidence>
<evidence type="ECO:0000256" key="2">
    <source>
        <dbReference type="ARBA" id="ARBA00022603"/>
    </source>
</evidence>
<feature type="domain" description="Bin3-type SAM" evidence="8">
    <location>
        <begin position="343"/>
        <end position="575"/>
    </location>
</feature>
<dbReference type="Gene3D" id="3.40.50.150">
    <property type="entry name" value="Vaccinia Virus protein VP39"/>
    <property type="match status" value="1"/>
</dbReference>
<dbReference type="GO" id="GO:0008173">
    <property type="term" value="F:RNA methyltransferase activity"/>
    <property type="evidence" value="ECO:0007669"/>
    <property type="project" value="UniProtKB-UniRule"/>
</dbReference>
<dbReference type="GO" id="GO:0008171">
    <property type="term" value="F:O-methyltransferase activity"/>
    <property type="evidence" value="ECO:0007669"/>
    <property type="project" value="UniProtKB-UniRule"/>
</dbReference>
<feature type="compositionally biased region" description="Basic residues" evidence="7">
    <location>
        <begin position="161"/>
        <end position="171"/>
    </location>
</feature>
<keyword evidence="10" id="KW-1185">Reference proteome</keyword>
<feature type="compositionally biased region" description="Polar residues" evidence="7">
    <location>
        <begin position="213"/>
        <end position="236"/>
    </location>
</feature>
<comment type="similarity">
    <text evidence="1 6">Belongs to the methyltransferase superfamily.</text>
</comment>
<comment type="caution">
    <text evidence="9">The sequence shown here is derived from an EMBL/GenBank/DDBJ whole genome shotgun (WGS) entry which is preliminary data.</text>
</comment>
<dbReference type="PANTHER" id="PTHR12315:SF0">
    <property type="entry name" value="7SK SNRNA METHYLPHOSPHATE CAPPING ENZYME"/>
    <property type="match status" value="1"/>
</dbReference>
<dbReference type="GO" id="GO:0040031">
    <property type="term" value="P:snRNA modification"/>
    <property type="evidence" value="ECO:0007669"/>
    <property type="project" value="TreeGrafter"/>
</dbReference>
<dbReference type="Pfam" id="PF06325">
    <property type="entry name" value="PrmA"/>
    <property type="match status" value="1"/>
</dbReference>
<evidence type="ECO:0000256" key="7">
    <source>
        <dbReference type="SAM" id="MobiDB-lite"/>
    </source>
</evidence>
<dbReference type="Proteomes" id="UP000245119">
    <property type="component" value="Linkage Group LG2"/>
</dbReference>
<evidence type="ECO:0000256" key="6">
    <source>
        <dbReference type="RuleBase" id="RU367087"/>
    </source>
</evidence>
<feature type="compositionally biased region" description="Polar residues" evidence="7">
    <location>
        <begin position="293"/>
        <end position="310"/>
    </location>
</feature>
<evidence type="ECO:0000313" key="9">
    <source>
        <dbReference type="EMBL" id="PVD36763.1"/>
    </source>
</evidence>
<reference evidence="9 10" key="1">
    <citation type="submission" date="2018-04" db="EMBL/GenBank/DDBJ databases">
        <title>The genome of golden apple snail Pomacea canaliculata provides insight into stress tolerance and invasive adaptation.</title>
        <authorList>
            <person name="Liu C."/>
            <person name="Liu B."/>
            <person name="Ren Y."/>
            <person name="Zhang Y."/>
            <person name="Wang H."/>
            <person name="Li S."/>
            <person name="Jiang F."/>
            <person name="Yin L."/>
            <person name="Zhang G."/>
            <person name="Qian W."/>
            <person name="Fan W."/>
        </authorList>
    </citation>
    <scope>NUCLEOTIDE SEQUENCE [LARGE SCALE GENOMIC DNA]</scope>
    <source>
        <strain evidence="9">SZHN2017</strain>
        <tissue evidence="9">Muscle</tissue>
    </source>
</reference>
<dbReference type="CDD" id="cd02440">
    <property type="entry name" value="AdoMet_MTases"/>
    <property type="match status" value="1"/>
</dbReference>